<keyword evidence="7" id="KW-0391">Immunity</keyword>
<dbReference type="GO" id="GO:0045087">
    <property type="term" value="P:innate immune response"/>
    <property type="evidence" value="ECO:0007669"/>
    <property type="project" value="UniProtKB-KW"/>
</dbReference>
<name>A0A6M2D3T7_RHIMP</name>
<keyword evidence="10" id="KW-1133">Transmembrane helix</keyword>
<feature type="region of interest" description="Disordered" evidence="9">
    <location>
        <begin position="156"/>
        <end position="175"/>
    </location>
</feature>
<protein>
    <submittedName>
        <fullName evidence="13">Putative domon domain of stromal cell-derived receptor 2</fullName>
    </submittedName>
</protein>
<accession>A0A6M2D3T7</accession>
<evidence type="ECO:0000256" key="5">
    <source>
        <dbReference type="ARBA" id="ARBA00022588"/>
    </source>
</evidence>
<feature type="signal peptide" evidence="11">
    <location>
        <begin position="1"/>
        <end position="18"/>
    </location>
</feature>
<dbReference type="PROSITE" id="PS51019">
    <property type="entry name" value="REELIN"/>
    <property type="match status" value="1"/>
</dbReference>
<keyword evidence="13" id="KW-0675">Receptor</keyword>
<feature type="compositionally biased region" description="Basic and acidic residues" evidence="9">
    <location>
        <begin position="162"/>
        <end position="174"/>
    </location>
</feature>
<comment type="subcellular location">
    <subcellularLocation>
        <location evidence="1">Secreted</location>
    </subcellularLocation>
</comment>
<dbReference type="InterPro" id="IPR042307">
    <property type="entry name" value="Reeler_sf"/>
</dbReference>
<dbReference type="CDD" id="cd08544">
    <property type="entry name" value="Reeler"/>
    <property type="match status" value="1"/>
</dbReference>
<dbReference type="PANTHER" id="PTHR45828">
    <property type="entry name" value="CYTOCHROME B561/FERRIC REDUCTASE TRANSMEMBRANE"/>
    <property type="match status" value="1"/>
</dbReference>
<keyword evidence="10" id="KW-0472">Membrane</keyword>
<feature type="chain" id="PRO_5026747233" evidence="11">
    <location>
        <begin position="19"/>
        <end position="209"/>
    </location>
</feature>
<evidence type="ECO:0000256" key="9">
    <source>
        <dbReference type="SAM" id="MobiDB-lite"/>
    </source>
</evidence>
<keyword evidence="5" id="KW-0399">Innate immunity</keyword>
<feature type="domain" description="Reelin" evidence="12">
    <location>
        <begin position="5"/>
        <end position="168"/>
    </location>
</feature>
<reference evidence="13" key="1">
    <citation type="submission" date="2019-09" db="EMBL/GenBank/DDBJ databases">
        <title>Organ-specific transcriptomic study of the physiology of the cattle tick, Rhipicephalus microplus.</title>
        <authorList>
            <person name="Tirloni L."/>
            <person name="Braz G."/>
            <person name="Gandara A.C.P."/>
            <person name="Sabadin G.A."/>
            <person name="da Silva R.M."/>
            <person name="Guizzo M.G."/>
            <person name="Machado J.A."/>
            <person name="Costa E.P."/>
            <person name="Gomes H.F."/>
            <person name="Moraes J."/>
            <person name="Mota M.B.S."/>
            <person name="Mesquita R.D."/>
            <person name="Alvarenga P.H."/>
            <person name="Alves F."/>
            <person name="Seixas A."/>
            <person name="da Fonseca R.N."/>
            <person name="Fogaca A."/>
            <person name="Logullo C."/>
            <person name="Tanaka A."/>
            <person name="Daffre S."/>
            <person name="Termignoni C."/>
            <person name="Vaz I.S.Jr."/>
            <person name="Oliveira P.L."/>
            <person name="Ribeiro J.M."/>
        </authorList>
    </citation>
    <scope>NUCLEOTIDE SEQUENCE</scope>
    <source>
        <strain evidence="13">Porto Alegre</strain>
    </source>
</reference>
<keyword evidence="3" id="KW-0964">Secreted</keyword>
<feature type="transmembrane region" description="Helical" evidence="10">
    <location>
        <begin position="179"/>
        <end position="199"/>
    </location>
</feature>
<organism evidence="13">
    <name type="scientific">Rhipicephalus microplus</name>
    <name type="common">Cattle tick</name>
    <name type="synonym">Boophilus microplus</name>
    <dbReference type="NCBI Taxonomy" id="6941"/>
    <lineage>
        <taxon>Eukaryota</taxon>
        <taxon>Metazoa</taxon>
        <taxon>Ecdysozoa</taxon>
        <taxon>Arthropoda</taxon>
        <taxon>Chelicerata</taxon>
        <taxon>Arachnida</taxon>
        <taxon>Acari</taxon>
        <taxon>Parasitiformes</taxon>
        <taxon>Ixodida</taxon>
        <taxon>Ixodoidea</taxon>
        <taxon>Ixodidae</taxon>
        <taxon>Rhipicephalinae</taxon>
        <taxon>Rhipicephalus</taxon>
        <taxon>Boophilus</taxon>
    </lineage>
</organism>
<dbReference type="InterPro" id="IPR002861">
    <property type="entry name" value="Reeler_dom"/>
</dbReference>
<keyword evidence="8" id="KW-0044">Antibiotic</keyword>
<keyword evidence="10" id="KW-0812">Transmembrane</keyword>
<evidence type="ECO:0000313" key="13">
    <source>
        <dbReference type="EMBL" id="NOV40101.1"/>
    </source>
</evidence>
<evidence type="ECO:0000256" key="10">
    <source>
        <dbReference type="SAM" id="Phobius"/>
    </source>
</evidence>
<keyword evidence="4" id="KW-0929">Antimicrobial</keyword>
<evidence type="ECO:0000256" key="11">
    <source>
        <dbReference type="SAM" id="SignalP"/>
    </source>
</evidence>
<dbReference type="PANTHER" id="PTHR45828:SF9">
    <property type="entry name" value="CELL WALL INTEGRITY AND STRESS RESPONSE COMPONENT 4-LIKE-RELATED"/>
    <property type="match status" value="1"/>
</dbReference>
<comment type="similarity">
    <text evidence="2">Belongs to the insect defense protein family.</text>
</comment>
<dbReference type="Pfam" id="PF02014">
    <property type="entry name" value="Reeler"/>
    <property type="match status" value="1"/>
</dbReference>
<dbReference type="OrthoDB" id="6418377at2759"/>
<keyword evidence="6 11" id="KW-0732">Signal</keyword>
<dbReference type="InterPro" id="IPR051237">
    <property type="entry name" value="Ferric-chelate_Red/DefProt"/>
</dbReference>
<evidence type="ECO:0000256" key="2">
    <source>
        <dbReference type="ARBA" id="ARBA00008501"/>
    </source>
</evidence>
<dbReference type="GO" id="GO:0005576">
    <property type="term" value="C:extracellular region"/>
    <property type="evidence" value="ECO:0007669"/>
    <property type="project" value="UniProtKB-SubCell"/>
</dbReference>
<evidence type="ECO:0000259" key="12">
    <source>
        <dbReference type="PROSITE" id="PS51019"/>
    </source>
</evidence>
<evidence type="ECO:0000256" key="7">
    <source>
        <dbReference type="ARBA" id="ARBA00022859"/>
    </source>
</evidence>
<dbReference type="Gene3D" id="2.60.40.4060">
    <property type="entry name" value="Reeler domain"/>
    <property type="match status" value="1"/>
</dbReference>
<evidence type="ECO:0000256" key="3">
    <source>
        <dbReference type="ARBA" id="ARBA00022525"/>
    </source>
</evidence>
<dbReference type="GO" id="GO:0042742">
    <property type="term" value="P:defense response to bacterium"/>
    <property type="evidence" value="ECO:0007669"/>
    <property type="project" value="UniProtKB-KW"/>
</dbReference>
<dbReference type="GO" id="GO:0016020">
    <property type="term" value="C:membrane"/>
    <property type="evidence" value="ECO:0007669"/>
    <property type="project" value="TreeGrafter"/>
</dbReference>
<evidence type="ECO:0000256" key="1">
    <source>
        <dbReference type="ARBA" id="ARBA00004613"/>
    </source>
</evidence>
<evidence type="ECO:0000256" key="4">
    <source>
        <dbReference type="ARBA" id="ARBA00022529"/>
    </source>
</evidence>
<evidence type="ECO:0000256" key="6">
    <source>
        <dbReference type="ARBA" id="ARBA00022729"/>
    </source>
</evidence>
<sequence>MSLRNLCLLVVLFRGTVCYPNGAPVQACNDMIPQHGSAASNDKGTLDLTAAIDGKRSVKVVLTGTFKGFLIKAVSKDGGVVSGKFTIDKPDTMKGLDCDGHTDSAVTHTHNGDKNSVAVTWTAPDSFTGDVVFRATAVRTKPDFYVGLMSSAVKIEAPSPSDSDKGDKDKKTEKSGGNAALLTGIAIWPLAVALIGVALNAQRHRLTFH</sequence>
<dbReference type="EMBL" id="GHWJ01007364">
    <property type="protein sequence ID" value="NOV40101.1"/>
    <property type="molecule type" value="Transcribed_RNA"/>
</dbReference>
<dbReference type="VEuPathDB" id="VectorBase:LOC119180975"/>
<evidence type="ECO:0000256" key="8">
    <source>
        <dbReference type="ARBA" id="ARBA00023022"/>
    </source>
</evidence>
<dbReference type="AlphaFoldDB" id="A0A6M2D3T7"/>
<proteinExistence type="inferred from homology"/>